<dbReference type="InterPro" id="IPR008979">
    <property type="entry name" value="Galactose-bd-like_sf"/>
</dbReference>
<feature type="signal peptide" evidence="1">
    <location>
        <begin position="1"/>
        <end position="22"/>
    </location>
</feature>
<keyword evidence="1" id="KW-0732">Signal</keyword>
<dbReference type="SUPFAM" id="SSF49785">
    <property type="entry name" value="Galactose-binding domain-like"/>
    <property type="match status" value="1"/>
</dbReference>
<evidence type="ECO:0000259" key="2">
    <source>
        <dbReference type="PROSITE" id="PS50022"/>
    </source>
</evidence>
<feature type="domain" description="F5/8 type C" evidence="2">
    <location>
        <begin position="295"/>
        <end position="447"/>
    </location>
</feature>
<protein>
    <submittedName>
        <fullName evidence="3">DUF1735 domain-containing protein</fullName>
    </submittedName>
</protein>
<organism evidence="3 4">
    <name type="scientific">Candidatus Bacteroides merdipullorum</name>
    <dbReference type="NCBI Taxonomy" id="2838474"/>
    <lineage>
        <taxon>Bacteria</taxon>
        <taxon>Pseudomonadati</taxon>
        <taxon>Bacteroidota</taxon>
        <taxon>Bacteroidia</taxon>
        <taxon>Bacteroidales</taxon>
        <taxon>Bacteroidaceae</taxon>
        <taxon>Bacteroides</taxon>
    </lineage>
</organism>
<dbReference type="AlphaFoldDB" id="A0A9D2A6Z5"/>
<comment type="caution">
    <text evidence="3">The sequence shown here is derived from an EMBL/GenBank/DDBJ whole genome shotgun (WGS) entry which is preliminary data.</text>
</comment>
<feature type="chain" id="PRO_5038866430" evidence="1">
    <location>
        <begin position="23"/>
        <end position="450"/>
    </location>
</feature>
<sequence length="450" mass="49459">MKKIFYTALLPLSLLPLMQGCAEDDLQDYFPAEYHKILYILESGEQNVTLYNTGELTDYTFSVCKAGSDPSLSANVGIEVMSQSDVDDMYTFNEGVPYQIIPSGSYTIGQSQLSFGASETSKQVSISIDPVQVAAAMEAASADTRWLLPLQAVSETDSVNSDKNSYILLISSVITPPVGFRSTGVQSYTHDFTSGPFSASNTFGLLTVQNSWEVTAALSVDANYVTEYNEQHNTNYQIPSAGTYTVPSNVSLAADAQDANVDISIDFGDAKSGYYMLPLRLSDVSRFELSADAAVWAPLVRLVGKRFDRTGWTATGCTEELTGEGDFNGRFLDAIDGDINTYWHASWQSSPDSQLPHWMVLDTQAEREFTQVGIVQRVGSYHDVKDVNVYVSSDGEDWGSPIGSFTAAFVEGEQIFDVTPTRGRYLKLEFVTSYRDANMCMAEVYLYGED</sequence>
<dbReference type="InterPro" id="IPR013728">
    <property type="entry name" value="BT_3987-like_N"/>
</dbReference>
<name>A0A9D2A6Z5_9BACE</name>
<gene>
    <name evidence="3" type="ORF">H9819_07565</name>
</gene>
<evidence type="ECO:0000313" key="3">
    <source>
        <dbReference type="EMBL" id="HIZ02087.1"/>
    </source>
</evidence>
<evidence type="ECO:0000256" key="1">
    <source>
        <dbReference type="SAM" id="SignalP"/>
    </source>
</evidence>
<dbReference type="InterPro" id="IPR000421">
    <property type="entry name" value="FA58C"/>
</dbReference>
<reference evidence="3" key="2">
    <citation type="submission" date="2021-04" db="EMBL/GenBank/DDBJ databases">
        <authorList>
            <person name="Gilroy R."/>
        </authorList>
    </citation>
    <scope>NUCLEOTIDE SEQUENCE</scope>
    <source>
        <strain evidence="3">ChiHjej12B11-24981</strain>
    </source>
</reference>
<dbReference type="Gene3D" id="2.60.120.260">
    <property type="entry name" value="Galactose-binding domain-like"/>
    <property type="match status" value="1"/>
</dbReference>
<dbReference type="PROSITE" id="PS51257">
    <property type="entry name" value="PROKAR_LIPOPROTEIN"/>
    <property type="match status" value="1"/>
</dbReference>
<reference evidence="3" key="1">
    <citation type="journal article" date="2021" name="PeerJ">
        <title>Extensive microbial diversity within the chicken gut microbiome revealed by metagenomics and culture.</title>
        <authorList>
            <person name="Gilroy R."/>
            <person name="Ravi A."/>
            <person name="Getino M."/>
            <person name="Pursley I."/>
            <person name="Horton D.L."/>
            <person name="Alikhan N.F."/>
            <person name="Baker D."/>
            <person name="Gharbi K."/>
            <person name="Hall N."/>
            <person name="Watson M."/>
            <person name="Adriaenssens E.M."/>
            <person name="Foster-Nyarko E."/>
            <person name="Jarju S."/>
            <person name="Secka A."/>
            <person name="Antonio M."/>
            <person name="Oren A."/>
            <person name="Chaudhuri R.R."/>
            <person name="La Ragione R."/>
            <person name="Hildebrand F."/>
            <person name="Pallen M.J."/>
        </authorList>
    </citation>
    <scope>NUCLEOTIDE SEQUENCE</scope>
    <source>
        <strain evidence="3">ChiHjej12B11-24981</strain>
    </source>
</reference>
<dbReference type="Pfam" id="PF08522">
    <property type="entry name" value="BT_3987-like_N"/>
    <property type="match status" value="2"/>
</dbReference>
<dbReference type="PROSITE" id="PS50022">
    <property type="entry name" value="FA58C_3"/>
    <property type="match status" value="1"/>
</dbReference>
<proteinExistence type="predicted"/>
<dbReference type="Pfam" id="PF00754">
    <property type="entry name" value="F5_F8_type_C"/>
    <property type="match status" value="1"/>
</dbReference>
<dbReference type="Proteomes" id="UP000824023">
    <property type="component" value="Unassembled WGS sequence"/>
</dbReference>
<evidence type="ECO:0000313" key="4">
    <source>
        <dbReference type="Proteomes" id="UP000824023"/>
    </source>
</evidence>
<dbReference type="EMBL" id="DXCK01000104">
    <property type="protein sequence ID" value="HIZ02087.1"/>
    <property type="molecule type" value="Genomic_DNA"/>
</dbReference>
<accession>A0A9D2A6Z5</accession>
<dbReference type="Gene3D" id="2.60.40.1740">
    <property type="entry name" value="hypothetical protein (bacova_03559)"/>
    <property type="match status" value="2"/>
</dbReference>